<evidence type="ECO:0000313" key="4">
    <source>
        <dbReference type="Proteomes" id="UP000295717"/>
    </source>
</evidence>
<dbReference type="PANTHER" id="PTHR43228">
    <property type="entry name" value="TWO-COMPONENT RESPONSE REGULATOR"/>
    <property type="match status" value="1"/>
</dbReference>
<sequence>MALITWMAPVVTTDIVAGEPLPYPLYLASGVLLARRGQIIRDPDQLEILRRQCWRGLAADETPPADAITLDETALRLDRQPPVRFEPQSRPPLSDATALVADDMIVSQKLLVGLLRQQGVSQVVRAEDGEQAVNLFFRQRPHLAFLDIEMPGVDGIGALRQIKSWSPETFVCLVTGNATLVNVKAAKSYGVDAFLVKPISGLNLKRVLSMYAPTARSEERQGA</sequence>
<name>A0A4V2V0V9_9GAMM</name>
<evidence type="ECO:0000256" key="1">
    <source>
        <dbReference type="PROSITE-ProRule" id="PRU00169"/>
    </source>
</evidence>
<dbReference type="InterPro" id="IPR001789">
    <property type="entry name" value="Sig_transdc_resp-reg_receiver"/>
</dbReference>
<dbReference type="EMBL" id="SMAO01000011">
    <property type="protein sequence ID" value="TCT18822.1"/>
    <property type="molecule type" value="Genomic_DNA"/>
</dbReference>
<dbReference type="InterPro" id="IPR052048">
    <property type="entry name" value="ST_Response_Regulator"/>
</dbReference>
<dbReference type="SUPFAM" id="SSF52172">
    <property type="entry name" value="CheY-like"/>
    <property type="match status" value="1"/>
</dbReference>
<proteinExistence type="predicted"/>
<evidence type="ECO:0000259" key="2">
    <source>
        <dbReference type="PROSITE" id="PS50110"/>
    </source>
</evidence>
<keyword evidence="4" id="KW-1185">Reference proteome</keyword>
<gene>
    <name evidence="3" type="ORF">EDC35_11121</name>
</gene>
<dbReference type="PROSITE" id="PS50110">
    <property type="entry name" value="RESPONSE_REGULATORY"/>
    <property type="match status" value="1"/>
</dbReference>
<dbReference type="Gene3D" id="3.40.50.2300">
    <property type="match status" value="1"/>
</dbReference>
<reference evidence="3 4" key="1">
    <citation type="submission" date="2019-03" db="EMBL/GenBank/DDBJ databases">
        <title>Genomic Encyclopedia of Type Strains, Phase IV (KMG-IV): sequencing the most valuable type-strain genomes for metagenomic binning, comparative biology and taxonomic classification.</title>
        <authorList>
            <person name="Goeker M."/>
        </authorList>
    </citation>
    <scope>NUCLEOTIDE SEQUENCE [LARGE SCALE GENOMIC DNA]</scope>
    <source>
        <strain evidence="3 4">DSM 13587</strain>
    </source>
</reference>
<dbReference type="InterPro" id="IPR011006">
    <property type="entry name" value="CheY-like_superfamily"/>
</dbReference>
<dbReference type="GO" id="GO:0000160">
    <property type="term" value="P:phosphorelay signal transduction system"/>
    <property type="evidence" value="ECO:0007669"/>
    <property type="project" value="InterPro"/>
</dbReference>
<feature type="modified residue" description="4-aspartylphosphate" evidence="1">
    <location>
        <position position="147"/>
    </location>
</feature>
<comment type="caution">
    <text evidence="3">The sequence shown here is derived from an EMBL/GenBank/DDBJ whole genome shotgun (WGS) entry which is preliminary data.</text>
</comment>
<protein>
    <submittedName>
        <fullName evidence="3">Response regulator receiver domain-containing protein</fullName>
    </submittedName>
</protein>
<dbReference type="CDD" id="cd17546">
    <property type="entry name" value="REC_hyHK_CKI1_RcsC-like"/>
    <property type="match status" value="1"/>
</dbReference>
<organism evidence="3 4">
    <name type="scientific">Thiobaca trueperi</name>
    <dbReference type="NCBI Taxonomy" id="127458"/>
    <lineage>
        <taxon>Bacteria</taxon>
        <taxon>Pseudomonadati</taxon>
        <taxon>Pseudomonadota</taxon>
        <taxon>Gammaproteobacteria</taxon>
        <taxon>Chromatiales</taxon>
        <taxon>Chromatiaceae</taxon>
        <taxon>Thiobaca</taxon>
    </lineage>
</organism>
<keyword evidence="1" id="KW-0597">Phosphoprotein</keyword>
<dbReference type="RefSeq" id="WP_132978436.1">
    <property type="nucleotide sequence ID" value="NZ_SMAO01000011.1"/>
</dbReference>
<dbReference type="PANTHER" id="PTHR43228:SF1">
    <property type="entry name" value="TWO-COMPONENT RESPONSE REGULATOR ARR22"/>
    <property type="match status" value="1"/>
</dbReference>
<dbReference type="Pfam" id="PF00072">
    <property type="entry name" value="Response_reg"/>
    <property type="match status" value="1"/>
</dbReference>
<dbReference type="SMART" id="SM00448">
    <property type="entry name" value="REC"/>
    <property type="match status" value="1"/>
</dbReference>
<dbReference type="AlphaFoldDB" id="A0A4V2V0V9"/>
<evidence type="ECO:0000313" key="3">
    <source>
        <dbReference type="EMBL" id="TCT18822.1"/>
    </source>
</evidence>
<dbReference type="Proteomes" id="UP000295717">
    <property type="component" value="Unassembled WGS sequence"/>
</dbReference>
<feature type="domain" description="Response regulatory" evidence="2">
    <location>
        <begin position="97"/>
        <end position="212"/>
    </location>
</feature>
<dbReference type="OrthoDB" id="5637927at2"/>
<accession>A0A4V2V0V9</accession>